<keyword evidence="8" id="KW-1185">Reference proteome</keyword>
<feature type="non-terminal residue" evidence="7">
    <location>
        <position position="1"/>
    </location>
</feature>
<comment type="function">
    <text evidence="4">May be involved in cooperative interactions with calmodulins or calmodulin-like proteins. Recruits calmodulin proteins to microtubules, thus being a potential scaffold in cellular signaling and trafficking. May associate with nucleic acids and regulate gene expression at the transcriptional or post-transcriptional level.</text>
</comment>
<accession>A0ABD2RIA2</accession>
<comment type="subunit">
    <text evidence="3">Binds to multiple calmodulin (CaM) in the presence of Ca(2+) and CaM-like proteins.</text>
</comment>
<feature type="compositionally biased region" description="Polar residues" evidence="5">
    <location>
        <begin position="482"/>
        <end position="492"/>
    </location>
</feature>
<evidence type="ECO:0000256" key="3">
    <source>
        <dbReference type="ARBA" id="ARBA00024378"/>
    </source>
</evidence>
<feature type="region of interest" description="Disordered" evidence="5">
    <location>
        <begin position="475"/>
        <end position="502"/>
    </location>
</feature>
<dbReference type="PANTHER" id="PTHR32295">
    <property type="entry name" value="IQ-DOMAIN 5-RELATED"/>
    <property type="match status" value="1"/>
</dbReference>
<feature type="compositionally biased region" description="Polar residues" evidence="5">
    <location>
        <begin position="430"/>
        <end position="453"/>
    </location>
</feature>
<evidence type="ECO:0000256" key="1">
    <source>
        <dbReference type="ARBA" id="ARBA00022860"/>
    </source>
</evidence>
<name>A0ABD2RIA2_9SOLN</name>
<comment type="caution">
    <text evidence="7">The sequence shown here is derived from an EMBL/GenBank/DDBJ whole genome shotgun (WGS) entry which is preliminary data.</text>
</comment>
<feature type="domain" description="DUF4005" evidence="6">
    <location>
        <begin position="431"/>
        <end position="526"/>
    </location>
</feature>
<gene>
    <name evidence="7" type="ORF">AABB24_035087</name>
</gene>
<dbReference type="InterPro" id="IPR025064">
    <property type="entry name" value="DUF4005"/>
</dbReference>
<dbReference type="SMART" id="SM00015">
    <property type="entry name" value="IQ"/>
    <property type="match status" value="2"/>
</dbReference>
<comment type="similarity">
    <text evidence="2">Belongs to the IQD family.</text>
</comment>
<evidence type="ECO:0000313" key="8">
    <source>
        <dbReference type="Proteomes" id="UP001627284"/>
    </source>
</evidence>
<protein>
    <recommendedName>
        <fullName evidence="6">DUF4005 domain-containing protein</fullName>
    </recommendedName>
</protein>
<feature type="compositionally biased region" description="Basic and acidic residues" evidence="5">
    <location>
        <begin position="348"/>
        <end position="362"/>
    </location>
</feature>
<dbReference type="CDD" id="cd23767">
    <property type="entry name" value="IQCD"/>
    <property type="match status" value="1"/>
</dbReference>
<dbReference type="GO" id="GO:0005516">
    <property type="term" value="F:calmodulin binding"/>
    <property type="evidence" value="ECO:0007669"/>
    <property type="project" value="UniProtKB-KW"/>
</dbReference>
<evidence type="ECO:0000256" key="5">
    <source>
        <dbReference type="SAM" id="MobiDB-lite"/>
    </source>
</evidence>
<dbReference type="PANTHER" id="PTHR32295:SF151">
    <property type="entry name" value="PROTEIN IQ-DOMAIN 1-LIKE"/>
    <property type="match status" value="1"/>
</dbReference>
<dbReference type="InterPro" id="IPR000048">
    <property type="entry name" value="IQ_motif_EF-hand-BS"/>
</dbReference>
<reference evidence="7 8" key="1">
    <citation type="submission" date="2024-05" db="EMBL/GenBank/DDBJ databases">
        <title>De novo assembly of an allotetraploid wild potato.</title>
        <authorList>
            <person name="Hosaka A.J."/>
        </authorList>
    </citation>
    <scope>NUCLEOTIDE SEQUENCE [LARGE SCALE GENOMIC DNA]</scope>
    <source>
        <tissue evidence="7">Young leaves</tissue>
    </source>
</reference>
<dbReference type="PROSITE" id="PS50096">
    <property type="entry name" value="IQ"/>
    <property type="match status" value="2"/>
</dbReference>
<proteinExistence type="inferred from homology"/>
<keyword evidence="1" id="KW-0112">Calmodulin-binding</keyword>
<dbReference type="InterPro" id="IPR027417">
    <property type="entry name" value="P-loop_NTPase"/>
</dbReference>
<evidence type="ECO:0000313" key="7">
    <source>
        <dbReference type="EMBL" id="KAL3331577.1"/>
    </source>
</evidence>
<dbReference type="Proteomes" id="UP001627284">
    <property type="component" value="Unassembled WGS sequence"/>
</dbReference>
<dbReference type="Gene3D" id="1.20.5.190">
    <property type="match status" value="1"/>
</dbReference>
<feature type="compositionally biased region" description="Polar residues" evidence="5">
    <location>
        <begin position="378"/>
        <end position="408"/>
    </location>
</feature>
<dbReference type="EMBL" id="JBJKTR010000020">
    <property type="protein sequence ID" value="KAL3331577.1"/>
    <property type="molecule type" value="Genomic_DNA"/>
</dbReference>
<evidence type="ECO:0000256" key="2">
    <source>
        <dbReference type="ARBA" id="ARBA00024341"/>
    </source>
</evidence>
<feature type="region of interest" description="Disordered" evidence="5">
    <location>
        <begin position="342"/>
        <end position="453"/>
    </location>
</feature>
<sequence length="568" mass="64611">HFLFLFPTLSLPSPLFIVSGTKGFCQFNKPHHTTLCSHLLLYLSIYLCRFNQRYFYLSMGKKKGGTSWLSAVKRAFRSPTKDDSCDKKAKIEHELEEDEEKKREKRRWLFRKQSLNGQQSERKVIVDPKHAIAVAAATAAVATAQAAVEIIRLTRSSNNPSSNRQHNAAVLIQTAFRGYLARRALIALKGIVKLQALIRGQNVRKQAKMTLKCMQALLRVQARVREQRARLSHDGGRRSMFAETTNLWDSKYLCDIRDRKSRSKDGSSIADDWRDCPRSLLELESMLQARKEASFKREKSLAHAFTQQELDEMDVCSEERNERELEETANWLDEWMSSKQWNTSNRGTFDRRDSIKTVEMDTAKPYSNMVPNARRSQHSSPLHRQASSPHFTANSPHHQRSSHYNYSAIQPPATPPPCQPKPLQMRPTSPRKSQSTANTPCLRSTSRSNNIMSRYSMSGNDAVAASVPNYMAATESAKARIRSQSTPKQRPSTPERERVGSVKKRLSYPIPEPYSLNAAYGYSQNLRSPSFKSLPAAYVGMEQQSCFTDSLGGEISPCSTTDLRRWLR</sequence>
<organism evidence="7 8">
    <name type="scientific">Solanum stoloniferum</name>
    <dbReference type="NCBI Taxonomy" id="62892"/>
    <lineage>
        <taxon>Eukaryota</taxon>
        <taxon>Viridiplantae</taxon>
        <taxon>Streptophyta</taxon>
        <taxon>Embryophyta</taxon>
        <taxon>Tracheophyta</taxon>
        <taxon>Spermatophyta</taxon>
        <taxon>Magnoliopsida</taxon>
        <taxon>eudicotyledons</taxon>
        <taxon>Gunneridae</taxon>
        <taxon>Pentapetalae</taxon>
        <taxon>asterids</taxon>
        <taxon>lamiids</taxon>
        <taxon>Solanales</taxon>
        <taxon>Solanaceae</taxon>
        <taxon>Solanoideae</taxon>
        <taxon>Solaneae</taxon>
        <taxon>Solanum</taxon>
    </lineage>
</organism>
<dbReference type="SUPFAM" id="SSF52540">
    <property type="entry name" value="P-loop containing nucleoside triphosphate hydrolases"/>
    <property type="match status" value="1"/>
</dbReference>
<evidence type="ECO:0000259" key="6">
    <source>
        <dbReference type="Pfam" id="PF13178"/>
    </source>
</evidence>
<dbReference type="AlphaFoldDB" id="A0ABD2RIA2"/>
<evidence type="ECO:0000256" key="4">
    <source>
        <dbReference type="ARBA" id="ARBA00045534"/>
    </source>
</evidence>
<dbReference type="Pfam" id="PF00612">
    <property type="entry name" value="IQ"/>
    <property type="match status" value="2"/>
</dbReference>
<dbReference type="Pfam" id="PF13178">
    <property type="entry name" value="DUF4005"/>
    <property type="match status" value="1"/>
</dbReference>